<name>A0A1G2CPP6_9BACT</name>
<dbReference type="PROSITE" id="PS50164">
    <property type="entry name" value="GIY_YIG"/>
    <property type="match status" value="1"/>
</dbReference>
<dbReference type="Pfam" id="PF01541">
    <property type="entry name" value="GIY-YIG"/>
    <property type="match status" value="1"/>
</dbReference>
<dbReference type="Gene3D" id="3.40.1440.10">
    <property type="entry name" value="GIY-YIG endonuclease"/>
    <property type="match status" value="1"/>
</dbReference>
<evidence type="ECO:0000259" key="2">
    <source>
        <dbReference type="PROSITE" id="PS50164"/>
    </source>
</evidence>
<reference evidence="3 4" key="1">
    <citation type="journal article" date="2016" name="Nat. Commun.">
        <title>Thousands of microbial genomes shed light on interconnected biogeochemical processes in an aquifer system.</title>
        <authorList>
            <person name="Anantharaman K."/>
            <person name="Brown C.T."/>
            <person name="Hug L.A."/>
            <person name="Sharon I."/>
            <person name="Castelle C.J."/>
            <person name="Probst A.J."/>
            <person name="Thomas B.C."/>
            <person name="Singh A."/>
            <person name="Wilkins M.J."/>
            <person name="Karaoz U."/>
            <person name="Brodie E.L."/>
            <person name="Williams K.H."/>
            <person name="Hubbard S.S."/>
            <person name="Banfield J.F."/>
        </authorList>
    </citation>
    <scope>NUCLEOTIDE SEQUENCE [LARGE SCALE GENOMIC DNA]</scope>
</reference>
<evidence type="ECO:0000256" key="1">
    <source>
        <dbReference type="ARBA" id="ARBA00007435"/>
    </source>
</evidence>
<comment type="similarity">
    <text evidence="1">Belongs to the UPF0213 family.</text>
</comment>
<dbReference type="InterPro" id="IPR000305">
    <property type="entry name" value="GIY-YIG_endonuc"/>
</dbReference>
<proteinExistence type="inferred from homology"/>
<comment type="caution">
    <text evidence="3">The sequence shown here is derived from an EMBL/GenBank/DDBJ whole genome shotgun (WGS) entry which is preliminary data.</text>
</comment>
<dbReference type="PANTHER" id="PTHR34477:SF5">
    <property type="entry name" value="BSL5627 PROTEIN"/>
    <property type="match status" value="1"/>
</dbReference>
<feature type="domain" description="GIY-YIG" evidence="2">
    <location>
        <begin position="1"/>
        <end position="82"/>
    </location>
</feature>
<sequence length="87" mass="10499">MFFVYVLFSKKDSKLYIGFTNNLKRRYKEHQQGLVISTKNRLPLNLVYYETYTSKKDAAEREQKLKQFSGIMTHLRNRLKNSIMLFK</sequence>
<dbReference type="InterPro" id="IPR035901">
    <property type="entry name" value="GIY-YIG_endonuc_sf"/>
</dbReference>
<accession>A0A1G2CPP6</accession>
<dbReference type="SUPFAM" id="SSF82771">
    <property type="entry name" value="GIY-YIG endonuclease"/>
    <property type="match status" value="1"/>
</dbReference>
<dbReference type="EMBL" id="MHLE01000004">
    <property type="protein sequence ID" value="OGZ03374.1"/>
    <property type="molecule type" value="Genomic_DNA"/>
</dbReference>
<evidence type="ECO:0000313" key="4">
    <source>
        <dbReference type="Proteomes" id="UP000178599"/>
    </source>
</evidence>
<dbReference type="InterPro" id="IPR050190">
    <property type="entry name" value="UPF0213_domain"/>
</dbReference>
<protein>
    <recommendedName>
        <fullName evidence="2">GIY-YIG domain-containing protein</fullName>
    </recommendedName>
</protein>
<dbReference type="Proteomes" id="UP000178599">
    <property type="component" value="Unassembled WGS sequence"/>
</dbReference>
<dbReference type="AlphaFoldDB" id="A0A1G2CPP6"/>
<dbReference type="PANTHER" id="PTHR34477">
    <property type="entry name" value="UPF0213 PROTEIN YHBQ"/>
    <property type="match status" value="1"/>
</dbReference>
<gene>
    <name evidence="3" type="ORF">A2390_03110</name>
</gene>
<organism evidence="3 4">
    <name type="scientific">Candidatus Liptonbacteria bacterium RIFOXYB1_FULL_36_10</name>
    <dbReference type="NCBI Taxonomy" id="1798654"/>
    <lineage>
        <taxon>Bacteria</taxon>
        <taxon>Candidatus Liptoniibacteriota</taxon>
    </lineage>
</organism>
<evidence type="ECO:0000313" key="3">
    <source>
        <dbReference type="EMBL" id="OGZ03374.1"/>
    </source>
</evidence>